<dbReference type="PATRIC" id="fig|156976.3.peg.53"/>
<feature type="domain" description="DUF8185" evidence="2">
    <location>
        <begin position="101"/>
        <end position="207"/>
    </location>
</feature>
<proteinExistence type="predicted"/>
<protein>
    <submittedName>
        <fullName evidence="3">Uncharacterized protein</fullName>
    </submittedName>
</protein>
<evidence type="ECO:0000259" key="1">
    <source>
        <dbReference type="Pfam" id="PF26035"/>
    </source>
</evidence>
<organism evidence="3 4">
    <name type="scientific">Corynebacterium riegelii</name>
    <dbReference type="NCBI Taxonomy" id="156976"/>
    <lineage>
        <taxon>Bacteria</taxon>
        <taxon>Bacillati</taxon>
        <taxon>Actinomycetota</taxon>
        <taxon>Actinomycetes</taxon>
        <taxon>Mycobacteriales</taxon>
        <taxon>Corynebacteriaceae</taxon>
        <taxon>Corynebacterium</taxon>
    </lineage>
</organism>
<evidence type="ECO:0000259" key="2">
    <source>
        <dbReference type="Pfam" id="PF26572"/>
    </source>
</evidence>
<evidence type="ECO:0000313" key="4">
    <source>
        <dbReference type="Proteomes" id="UP000060016"/>
    </source>
</evidence>
<evidence type="ECO:0000313" key="3">
    <source>
        <dbReference type="EMBL" id="AKV57871.1"/>
    </source>
</evidence>
<dbReference type="InterPro" id="IPR016601">
    <property type="entry name" value="UCP012637"/>
</dbReference>
<dbReference type="RefSeq" id="WP_052203248.1">
    <property type="nucleotide sequence ID" value="NZ_CP012342.1"/>
</dbReference>
<dbReference type="PIRSF" id="PIRSF012637">
    <property type="entry name" value="UCP012637"/>
    <property type="match status" value="1"/>
</dbReference>
<dbReference type="Proteomes" id="UP000060016">
    <property type="component" value="Chromosome"/>
</dbReference>
<gene>
    <name evidence="3" type="ORF">AK829_00295</name>
</gene>
<name>A0A0K1R9K6_9CORY</name>
<dbReference type="STRING" id="156976.AK829_00295"/>
<dbReference type="Pfam" id="PF26572">
    <property type="entry name" value="DUF8185"/>
    <property type="match status" value="1"/>
</dbReference>
<feature type="domain" description="DUF8010" evidence="1">
    <location>
        <begin position="8"/>
        <end position="98"/>
    </location>
</feature>
<dbReference type="KEGG" id="crie:AK829_00295"/>
<sequence>MSPITFTPHGDQGLGGLRALLQRAVALDPHALARFQTVGAALNVFVTTPFDCIVARRVAGEISRDGAAVSAAEFWEALSKQTGQTVTIGRPQDASWPGALPPVEGFQLCDEVPVSTARQLADEGKRLAKQFSGPAGPPRSLLDATVITANATSDTPVEVPMRMIFTCTSMGLIPGFEAPAHIPRHLRVASAGRWVRLDAPYGSVFKNAGLGLLF</sequence>
<keyword evidence="4" id="KW-1185">Reference proteome</keyword>
<dbReference type="EMBL" id="CP012342">
    <property type="protein sequence ID" value="AKV57871.1"/>
    <property type="molecule type" value="Genomic_DNA"/>
</dbReference>
<dbReference type="InterPro" id="IPR058323">
    <property type="entry name" value="DUF8010"/>
</dbReference>
<reference evidence="3 4" key="1">
    <citation type="submission" date="2015-08" db="EMBL/GenBank/DDBJ databases">
        <authorList>
            <person name="Babu N.S."/>
            <person name="Beckwith C.J."/>
            <person name="Beseler K.G."/>
            <person name="Brison A."/>
            <person name="Carone J.V."/>
            <person name="Caskin T.P."/>
            <person name="Diamond M."/>
            <person name="Durham M.E."/>
            <person name="Foxe J.M."/>
            <person name="Go M."/>
            <person name="Henderson B.A."/>
            <person name="Jones I.B."/>
            <person name="McGettigan J.A."/>
            <person name="Micheletti S.J."/>
            <person name="Nasrallah M.E."/>
            <person name="Ortiz D."/>
            <person name="Piller C.R."/>
            <person name="Privatt S.R."/>
            <person name="Schneider S.L."/>
            <person name="Sharp S."/>
            <person name="Smith T.C."/>
            <person name="Stanton J.D."/>
            <person name="Ullery H.E."/>
            <person name="Wilson R.J."/>
            <person name="Serrano M.G."/>
            <person name="Buck G."/>
            <person name="Lee V."/>
            <person name="Wang Y."/>
            <person name="Carvalho R."/>
            <person name="Voegtly L."/>
            <person name="Shi R."/>
            <person name="Duckworth R."/>
            <person name="Johnson A."/>
            <person name="Loviza R."/>
            <person name="Walstead R."/>
            <person name="Shah Z."/>
            <person name="Kiflezghi M."/>
            <person name="Wade K."/>
            <person name="Ball S.L."/>
            <person name="Bradley K.W."/>
            <person name="Asai D.J."/>
            <person name="Bowman C.A."/>
            <person name="Russell D.A."/>
            <person name="Pope W.H."/>
            <person name="Jacobs-Sera D."/>
            <person name="Hendrix R.W."/>
            <person name="Hatfull G.F."/>
        </authorList>
    </citation>
    <scope>NUCLEOTIDE SEQUENCE [LARGE SCALE GENOMIC DNA]</scope>
    <source>
        <strain evidence="3 4">PUDD_83A45</strain>
    </source>
</reference>
<dbReference type="AlphaFoldDB" id="A0A0K1R9K6"/>
<accession>A0A0K1R9K6</accession>
<dbReference type="InterPro" id="IPR058498">
    <property type="entry name" value="DUF8185"/>
</dbReference>
<dbReference type="Pfam" id="PF26035">
    <property type="entry name" value="DUF8010"/>
    <property type="match status" value="1"/>
</dbReference>